<dbReference type="Pfam" id="PF14214">
    <property type="entry name" value="Helitron_like_N"/>
    <property type="match status" value="1"/>
</dbReference>
<reference evidence="2 3" key="1">
    <citation type="journal article" date="2023" name="Nucleic Acids Res.">
        <title>The hologenome of Daphnia magna reveals possible DNA methylation and microbiome-mediated evolution of the host genome.</title>
        <authorList>
            <person name="Chaturvedi A."/>
            <person name="Li X."/>
            <person name="Dhandapani V."/>
            <person name="Marshall H."/>
            <person name="Kissane S."/>
            <person name="Cuenca-Cambronero M."/>
            <person name="Asole G."/>
            <person name="Calvet F."/>
            <person name="Ruiz-Romero M."/>
            <person name="Marangio P."/>
            <person name="Guigo R."/>
            <person name="Rago D."/>
            <person name="Mirbahai L."/>
            <person name="Eastwood N."/>
            <person name="Colbourne J.K."/>
            <person name="Zhou J."/>
            <person name="Mallon E."/>
            <person name="Orsini L."/>
        </authorList>
    </citation>
    <scope>NUCLEOTIDE SEQUENCE [LARGE SCALE GENOMIC DNA]</scope>
    <source>
        <strain evidence="2">LRV0_1</strain>
    </source>
</reference>
<keyword evidence="3" id="KW-1185">Reference proteome</keyword>
<evidence type="ECO:0000259" key="1">
    <source>
        <dbReference type="Pfam" id="PF14214"/>
    </source>
</evidence>
<evidence type="ECO:0000313" key="2">
    <source>
        <dbReference type="EMBL" id="KAK4025197.1"/>
    </source>
</evidence>
<sequence length="231" mass="26054">MERNDAMTMSPDDTHHPMTLQIAFPSTSNEKFPTKPEKFIGALINEDEECEQVSISQLAIHKLFTESQHASATVFKLIMEKLFSVLLGIPLSSTTKKTTPLSSRNEGVIGKVTEVFSVTEVQERGALHAHCAMWGTSLTPDLFKVSPCPLLVDEVAKVLNSIYVAMMPDEAHLRYLIGRVEKIKISRLIYFASQLPSSSDYLQRLHQIMDNVQVHSHRKTFHKKKPRARVP</sequence>
<name>A0ABR0AJB0_9CRUS</name>
<proteinExistence type="predicted"/>
<evidence type="ECO:0000313" key="3">
    <source>
        <dbReference type="Proteomes" id="UP001234178"/>
    </source>
</evidence>
<dbReference type="EMBL" id="JAOYFB010000038">
    <property type="protein sequence ID" value="KAK4025197.1"/>
    <property type="molecule type" value="Genomic_DNA"/>
</dbReference>
<protein>
    <recommendedName>
        <fullName evidence="1">Helitron helicase-like domain-containing protein</fullName>
    </recommendedName>
</protein>
<accession>A0ABR0AJB0</accession>
<comment type="caution">
    <text evidence="2">The sequence shown here is derived from an EMBL/GenBank/DDBJ whole genome shotgun (WGS) entry which is preliminary data.</text>
</comment>
<dbReference type="Proteomes" id="UP001234178">
    <property type="component" value="Unassembled WGS sequence"/>
</dbReference>
<organism evidence="2 3">
    <name type="scientific">Daphnia magna</name>
    <dbReference type="NCBI Taxonomy" id="35525"/>
    <lineage>
        <taxon>Eukaryota</taxon>
        <taxon>Metazoa</taxon>
        <taxon>Ecdysozoa</taxon>
        <taxon>Arthropoda</taxon>
        <taxon>Crustacea</taxon>
        <taxon>Branchiopoda</taxon>
        <taxon>Diplostraca</taxon>
        <taxon>Cladocera</taxon>
        <taxon>Anomopoda</taxon>
        <taxon>Daphniidae</taxon>
        <taxon>Daphnia</taxon>
    </lineage>
</organism>
<gene>
    <name evidence="2" type="ORF">OUZ56_014271</name>
</gene>
<dbReference type="InterPro" id="IPR025476">
    <property type="entry name" value="Helitron_helicase-like"/>
</dbReference>
<feature type="domain" description="Helitron helicase-like" evidence="1">
    <location>
        <begin position="7"/>
        <end position="131"/>
    </location>
</feature>